<evidence type="ECO:0000313" key="1">
    <source>
        <dbReference type="EMBL" id="KMO36801.1"/>
    </source>
</evidence>
<dbReference type="Gene3D" id="3.30.1360.120">
    <property type="entry name" value="Probable tRNA modification gtpase trme, domain 1"/>
    <property type="match status" value="1"/>
</dbReference>
<gene>
    <name evidence="1" type="ORF">VP06_09455</name>
</gene>
<reference evidence="1 2" key="1">
    <citation type="submission" date="2015-03" db="EMBL/GenBank/DDBJ databases">
        <title>Genome sequencing of Methylobacterium aquaticum DSM16371 type strain.</title>
        <authorList>
            <person name="Chaudhry V."/>
            <person name="Patil P.B."/>
        </authorList>
    </citation>
    <scope>NUCLEOTIDE SEQUENCE [LARGE SCALE GENOMIC DNA]</scope>
    <source>
        <strain evidence="1 2">DSM 16371</strain>
    </source>
</reference>
<evidence type="ECO:0008006" key="3">
    <source>
        <dbReference type="Google" id="ProtNLM"/>
    </source>
</evidence>
<dbReference type="InterPro" id="IPR007375">
    <property type="entry name" value="SoxG"/>
</dbReference>
<comment type="caution">
    <text evidence="1">The sequence shown here is derived from an EMBL/GenBank/DDBJ whole genome shotgun (WGS) entry which is preliminary data.</text>
</comment>
<dbReference type="AlphaFoldDB" id="A0A0J6VCK8"/>
<dbReference type="PATRIC" id="fig|270351.6.peg.6673"/>
<dbReference type="EMBL" id="LABX01000065">
    <property type="protein sequence ID" value="KMO36801.1"/>
    <property type="molecule type" value="Genomic_DNA"/>
</dbReference>
<dbReference type="Pfam" id="PF04268">
    <property type="entry name" value="SoxG"/>
    <property type="match status" value="1"/>
</dbReference>
<evidence type="ECO:0000313" key="2">
    <source>
        <dbReference type="Proteomes" id="UP000035929"/>
    </source>
</evidence>
<sequence length="187" mass="19425">MLHASAPPEGGIPGLVVSARPERQLAIAIARKGKRAELAQRLRQATGLALPEGPHRTTAGRMTALGTGPRSWLVMEEGGEPGLADRLAEALSPLAAVSDQSDGYAVLRLTGAHVRDVLAKGIALDLHPRAFGPGSAAVTNCAHLGVTLWQIDEAPTFELAVFRSYAGSLAHWLGESAAEFGLGVAAE</sequence>
<proteinExistence type="predicted"/>
<dbReference type="InterPro" id="IPR027266">
    <property type="entry name" value="TrmE/GcvT-like"/>
</dbReference>
<dbReference type="Proteomes" id="UP000035929">
    <property type="component" value="Unassembled WGS sequence"/>
</dbReference>
<dbReference type="Gene3D" id="3.30.70.1520">
    <property type="entry name" value="Heterotetrameric sarcosine oxidase"/>
    <property type="match status" value="1"/>
</dbReference>
<dbReference type="SUPFAM" id="SSF103025">
    <property type="entry name" value="Folate-binding domain"/>
    <property type="match status" value="1"/>
</dbReference>
<protein>
    <recommendedName>
        <fullName evidence="3">Sarcosine oxidase subunit gamma</fullName>
    </recommendedName>
</protein>
<name>A0A0J6VCK8_9HYPH</name>
<organism evidence="1 2">
    <name type="scientific">Methylobacterium aquaticum</name>
    <dbReference type="NCBI Taxonomy" id="270351"/>
    <lineage>
        <taxon>Bacteria</taxon>
        <taxon>Pseudomonadati</taxon>
        <taxon>Pseudomonadota</taxon>
        <taxon>Alphaproteobacteria</taxon>
        <taxon>Hyphomicrobiales</taxon>
        <taxon>Methylobacteriaceae</taxon>
        <taxon>Methylobacterium</taxon>
    </lineage>
</organism>
<accession>A0A0J6VCK8</accession>